<evidence type="ECO:0000256" key="1">
    <source>
        <dbReference type="SAM" id="MobiDB-lite"/>
    </source>
</evidence>
<dbReference type="InterPro" id="IPR038717">
    <property type="entry name" value="Tc1-like_DDE_dom"/>
</dbReference>
<dbReference type="GO" id="GO:0003676">
    <property type="term" value="F:nucleic acid binding"/>
    <property type="evidence" value="ECO:0007669"/>
    <property type="project" value="InterPro"/>
</dbReference>
<evidence type="ECO:0000313" key="5">
    <source>
        <dbReference type="Proteomes" id="UP000053815"/>
    </source>
</evidence>
<sequence>MRTVETNEEYIEVDQSLVEDLQGSDYDEEDCEAEQNKSQRCKQSLRQNKTRKTCRKYTREQVVEICGLTQEGWPIKAAANKTGIILQTAYRYAQYYSEHQEVPDIWKPRGPPKTQILGKVHEFFIRELIDHRGTYTLEYMPGFNLYISRTRGWSRKGKPCKVLVPKSKGRNITILGAISSAGIIDISLRVPEVLGSASKKRSADGKTVRVTAKVGTRTEHFMNYLENVPSVLDKNNLPGQYIVMNNTPIHKNECIRKLIESKGHKCVYLPPYSPFLNPIEEFWSKVKYHVKRSALDTNDTLTPRIKEACKTVTMSDCRGWSRHSVSRLPQSHRYDVALGMVCELSVAVAVAIAVAVVIAIIVAVVAVAVVLFIAERRKRKKRMTNPERGRNYRALRRRAKYMVSVTMRGLSSALNRYSMTLLSKCTRRGPLLLPVGSSSNGTVPSEESSSMGTVASEAQLSSLVKGGSDEHSEDEDGGLEEEGGTANGVR</sequence>
<dbReference type="PANTHER" id="PTHR46564">
    <property type="entry name" value="TRANSPOSASE"/>
    <property type="match status" value="1"/>
</dbReference>
<gene>
    <name evidence="4" type="ORF">MAM1_0126d06008</name>
</gene>
<dbReference type="Proteomes" id="UP000053815">
    <property type="component" value="Unassembled WGS sequence"/>
</dbReference>
<feature type="region of interest" description="Disordered" evidence="1">
    <location>
        <begin position="433"/>
        <end position="490"/>
    </location>
</feature>
<dbReference type="AlphaFoldDB" id="A0A0C9MGT1"/>
<evidence type="ECO:0000259" key="3">
    <source>
        <dbReference type="Pfam" id="PF13358"/>
    </source>
</evidence>
<keyword evidence="2" id="KW-0812">Transmembrane</keyword>
<name>A0A0C9MGT1_9FUNG</name>
<reference evidence="4" key="1">
    <citation type="submission" date="2014-09" db="EMBL/GenBank/DDBJ databases">
        <title>Draft genome sequence of an oleaginous Mucoromycotina fungus Mucor ambiguus NBRC6742.</title>
        <authorList>
            <person name="Takeda I."/>
            <person name="Yamane N."/>
            <person name="Morita T."/>
            <person name="Tamano K."/>
            <person name="Machida M."/>
            <person name="Baker S."/>
            <person name="Koike H."/>
        </authorList>
    </citation>
    <scope>NUCLEOTIDE SEQUENCE</scope>
    <source>
        <strain evidence="4">NBRC 6742</strain>
    </source>
</reference>
<keyword evidence="5" id="KW-1185">Reference proteome</keyword>
<dbReference type="EMBL" id="DF836415">
    <property type="protein sequence ID" value="GAN06524.1"/>
    <property type="molecule type" value="Genomic_DNA"/>
</dbReference>
<feature type="compositionally biased region" description="Polar residues" evidence="1">
    <location>
        <begin position="436"/>
        <end position="462"/>
    </location>
</feature>
<dbReference type="Gene3D" id="3.30.420.10">
    <property type="entry name" value="Ribonuclease H-like superfamily/Ribonuclease H"/>
    <property type="match status" value="1"/>
</dbReference>
<dbReference type="OrthoDB" id="2428500at2759"/>
<protein>
    <submittedName>
        <fullName evidence="4">Transposase</fullName>
    </submittedName>
</protein>
<accession>A0A0C9MGT1</accession>
<proteinExistence type="predicted"/>
<feature type="compositionally biased region" description="Acidic residues" evidence="1">
    <location>
        <begin position="471"/>
        <end position="483"/>
    </location>
</feature>
<dbReference type="InterPro" id="IPR036397">
    <property type="entry name" value="RNaseH_sf"/>
</dbReference>
<keyword evidence="2" id="KW-0472">Membrane</keyword>
<evidence type="ECO:0000313" key="4">
    <source>
        <dbReference type="EMBL" id="GAN06524.1"/>
    </source>
</evidence>
<feature type="transmembrane region" description="Helical" evidence="2">
    <location>
        <begin position="346"/>
        <end position="374"/>
    </location>
</feature>
<evidence type="ECO:0000256" key="2">
    <source>
        <dbReference type="SAM" id="Phobius"/>
    </source>
</evidence>
<feature type="domain" description="Tc1-like transposase DDE" evidence="3">
    <location>
        <begin position="210"/>
        <end position="301"/>
    </location>
</feature>
<organism evidence="4">
    <name type="scientific">Mucor ambiguus</name>
    <dbReference type="NCBI Taxonomy" id="91626"/>
    <lineage>
        <taxon>Eukaryota</taxon>
        <taxon>Fungi</taxon>
        <taxon>Fungi incertae sedis</taxon>
        <taxon>Mucoromycota</taxon>
        <taxon>Mucoromycotina</taxon>
        <taxon>Mucoromycetes</taxon>
        <taxon>Mucorales</taxon>
        <taxon>Mucorineae</taxon>
        <taxon>Mucoraceae</taxon>
        <taxon>Mucor</taxon>
    </lineage>
</organism>
<dbReference type="Pfam" id="PF13358">
    <property type="entry name" value="DDE_3"/>
    <property type="match status" value="1"/>
</dbReference>
<keyword evidence="2" id="KW-1133">Transmembrane helix</keyword>
<dbReference type="PANTHER" id="PTHR46564:SF1">
    <property type="entry name" value="TRANSPOSASE"/>
    <property type="match status" value="1"/>
</dbReference>